<sequence>MASEPRGDDALAHHHDEDVKSLTTVFPGELPDVTDARLAAEEFLRVLSRPTPPSAPEHWDDILLVVTELAANAVQYAPGPFELRMRRTFDGVHVTMSDSNPRPPAPRPFQPSRGGGGIGWHLVHTLSDQVSVVGRSDGKDIHVFLPW</sequence>
<dbReference type="GO" id="GO:0005524">
    <property type="term" value="F:ATP binding"/>
    <property type="evidence" value="ECO:0007669"/>
    <property type="project" value="UniProtKB-KW"/>
</dbReference>
<keyword evidence="3" id="KW-0067">ATP-binding</keyword>
<evidence type="ECO:0000259" key="2">
    <source>
        <dbReference type="Pfam" id="PF13581"/>
    </source>
</evidence>
<protein>
    <submittedName>
        <fullName evidence="3">ATP-binding protein</fullName>
    </submittedName>
</protein>
<name>A0ABV2YP68_9ACTN</name>
<dbReference type="RefSeq" id="WP_108955714.1">
    <property type="nucleotide sequence ID" value="NZ_BEVZ01000006.1"/>
</dbReference>
<dbReference type="EMBL" id="JBEZUR010000060">
    <property type="protein sequence ID" value="MEU3557531.1"/>
    <property type="molecule type" value="Genomic_DNA"/>
</dbReference>
<evidence type="ECO:0000256" key="1">
    <source>
        <dbReference type="ARBA" id="ARBA00022527"/>
    </source>
</evidence>
<dbReference type="InterPro" id="IPR003594">
    <property type="entry name" value="HATPase_dom"/>
</dbReference>
<dbReference type="PANTHER" id="PTHR35526:SF3">
    <property type="entry name" value="ANTI-SIGMA-F FACTOR RSBW"/>
    <property type="match status" value="1"/>
</dbReference>
<reference evidence="3 4" key="1">
    <citation type="submission" date="2024-06" db="EMBL/GenBank/DDBJ databases">
        <title>The Natural Products Discovery Center: Release of the First 8490 Sequenced Strains for Exploring Actinobacteria Biosynthetic Diversity.</title>
        <authorList>
            <person name="Kalkreuter E."/>
            <person name="Kautsar S.A."/>
            <person name="Yang D."/>
            <person name="Bader C.D."/>
            <person name="Teijaro C.N."/>
            <person name="Fluegel L."/>
            <person name="Davis C.M."/>
            <person name="Simpson J.R."/>
            <person name="Lauterbach L."/>
            <person name="Steele A.D."/>
            <person name="Gui C."/>
            <person name="Meng S."/>
            <person name="Li G."/>
            <person name="Viehrig K."/>
            <person name="Ye F."/>
            <person name="Su P."/>
            <person name="Kiefer A.F."/>
            <person name="Nichols A."/>
            <person name="Cepeda A.J."/>
            <person name="Yan W."/>
            <person name="Fan B."/>
            <person name="Jiang Y."/>
            <person name="Adhikari A."/>
            <person name="Zheng C.-J."/>
            <person name="Schuster L."/>
            <person name="Cowan T.M."/>
            <person name="Smanski M.J."/>
            <person name="Chevrette M.G."/>
            <person name="De Carvalho L.P.S."/>
            <person name="Shen B."/>
        </authorList>
    </citation>
    <scope>NUCLEOTIDE SEQUENCE [LARGE SCALE GENOMIC DNA]</scope>
    <source>
        <strain evidence="3 4">NPDC038104</strain>
    </source>
</reference>
<keyword evidence="1" id="KW-0808">Transferase</keyword>
<dbReference type="PANTHER" id="PTHR35526">
    <property type="entry name" value="ANTI-SIGMA-F FACTOR RSBW-RELATED"/>
    <property type="match status" value="1"/>
</dbReference>
<accession>A0ABV2YP68</accession>
<feature type="domain" description="Histidine kinase/HSP90-like ATPase" evidence="2">
    <location>
        <begin position="33"/>
        <end position="140"/>
    </location>
</feature>
<organism evidence="3 4">
    <name type="scientific">Streptomyces fragilis</name>
    <dbReference type="NCBI Taxonomy" id="67301"/>
    <lineage>
        <taxon>Bacteria</taxon>
        <taxon>Bacillati</taxon>
        <taxon>Actinomycetota</taxon>
        <taxon>Actinomycetes</taxon>
        <taxon>Kitasatosporales</taxon>
        <taxon>Streptomycetaceae</taxon>
        <taxon>Streptomyces</taxon>
    </lineage>
</organism>
<dbReference type="Gene3D" id="3.30.565.10">
    <property type="entry name" value="Histidine kinase-like ATPase, C-terminal domain"/>
    <property type="match status" value="1"/>
</dbReference>
<dbReference type="CDD" id="cd16936">
    <property type="entry name" value="HATPase_RsbW-like"/>
    <property type="match status" value="1"/>
</dbReference>
<comment type="caution">
    <text evidence="3">The sequence shown here is derived from an EMBL/GenBank/DDBJ whole genome shotgun (WGS) entry which is preliminary data.</text>
</comment>
<dbReference type="Proteomes" id="UP001550850">
    <property type="component" value="Unassembled WGS sequence"/>
</dbReference>
<keyword evidence="4" id="KW-1185">Reference proteome</keyword>
<proteinExistence type="predicted"/>
<dbReference type="InterPro" id="IPR050267">
    <property type="entry name" value="Anti-sigma-factor_SerPK"/>
</dbReference>
<keyword evidence="1" id="KW-0723">Serine/threonine-protein kinase</keyword>
<keyword evidence="3" id="KW-0547">Nucleotide-binding</keyword>
<gene>
    <name evidence="3" type="ORF">AB0E65_25460</name>
</gene>
<evidence type="ECO:0000313" key="3">
    <source>
        <dbReference type="EMBL" id="MEU3557531.1"/>
    </source>
</evidence>
<dbReference type="SUPFAM" id="SSF55874">
    <property type="entry name" value="ATPase domain of HSP90 chaperone/DNA topoisomerase II/histidine kinase"/>
    <property type="match status" value="1"/>
</dbReference>
<evidence type="ECO:0000313" key="4">
    <source>
        <dbReference type="Proteomes" id="UP001550850"/>
    </source>
</evidence>
<keyword evidence="1" id="KW-0418">Kinase</keyword>
<dbReference type="Pfam" id="PF13581">
    <property type="entry name" value="HATPase_c_2"/>
    <property type="match status" value="1"/>
</dbReference>
<dbReference type="InterPro" id="IPR036890">
    <property type="entry name" value="HATPase_C_sf"/>
</dbReference>